<keyword evidence="1" id="KW-1133">Transmembrane helix</keyword>
<keyword evidence="1" id="KW-0812">Transmembrane</keyword>
<feature type="transmembrane region" description="Helical" evidence="1">
    <location>
        <begin position="12"/>
        <end position="35"/>
    </location>
</feature>
<dbReference type="Proteomes" id="UP000068382">
    <property type="component" value="Unassembled WGS sequence"/>
</dbReference>
<accession>A0A132BS69</accession>
<evidence type="ECO:0000313" key="2">
    <source>
        <dbReference type="EMBL" id="KUP91203.1"/>
    </source>
</evidence>
<gene>
    <name evidence="2" type="ORF">TRIHO_39390</name>
</gene>
<dbReference type="AlphaFoldDB" id="A0A132BS69"/>
<keyword evidence="1" id="KW-0472">Membrane</keyword>
<sequence>MSDQTHHTSEGGNHAIAFILGAVVVAVAVLGWFVLGGANPVDEPDISIELPGGGVVQGEVEGN</sequence>
<name>A0A132BS69_9RHOB</name>
<dbReference type="EMBL" id="LPUY01000102">
    <property type="protein sequence ID" value="KUP91203.1"/>
    <property type="molecule type" value="Genomic_DNA"/>
</dbReference>
<proteinExistence type="predicted"/>
<protein>
    <submittedName>
        <fullName evidence="2">Uncharacterized protein</fullName>
    </submittedName>
</protein>
<organism evidence="2 3">
    <name type="scientific">Tritonibacter horizontis</name>
    <dbReference type="NCBI Taxonomy" id="1768241"/>
    <lineage>
        <taxon>Bacteria</taxon>
        <taxon>Pseudomonadati</taxon>
        <taxon>Pseudomonadota</taxon>
        <taxon>Alphaproteobacteria</taxon>
        <taxon>Rhodobacterales</taxon>
        <taxon>Paracoccaceae</taxon>
        <taxon>Tritonibacter</taxon>
    </lineage>
</organism>
<comment type="caution">
    <text evidence="2">The sequence shown here is derived from an EMBL/GenBank/DDBJ whole genome shotgun (WGS) entry which is preliminary data.</text>
</comment>
<reference evidence="2 3" key="1">
    <citation type="submission" date="2015-12" db="EMBL/GenBank/DDBJ databases">
        <title>Genome sequence of the marine Rhodobacteraceae strain O3.65, Candidatus Tritonibacter horizontis.</title>
        <authorList>
            <person name="Poehlein A."/>
            <person name="Giebel H.A."/>
            <person name="Voget S."/>
            <person name="Brinkhoff T."/>
        </authorList>
    </citation>
    <scope>NUCLEOTIDE SEQUENCE [LARGE SCALE GENOMIC DNA]</scope>
    <source>
        <strain evidence="2 3">O3.65</strain>
    </source>
</reference>
<evidence type="ECO:0000256" key="1">
    <source>
        <dbReference type="SAM" id="Phobius"/>
    </source>
</evidence>
<keyword evidence="3" id="KW-1185">Reference proteome</keyword>
<evidence type="ECO:0000313" key="3">
    <source>
        <dbReference type="Proteomes" id="UP000068382"/>
    </source>
</evidence>
<dbReference type="RefSeq" id="WP_068247848.1">
    <property type="nucleotide sequence ID" value="NZ_LPUY01000102.1"/>
</dbReference>